<reference evidence="1 2" key="1">
    <citation type="submission" date="2016-06" db="EMBL/GenBank/DDBJ databases">
        <title>Genome of Rhinopithecus bieti.</title>
        <authorList>
            <person name="Wu"/>
            <person name="C.-I. and Zhang"/>
            <person name="Y."/>
        </authorList>
    </citation>
    <scope>NUCLEOTIDE SEQUENCE</scope>
</reference>
<reference evidence="1" key="2">
    <citation type="submission" date="2025-08" db="UniProtKB">
        <authorList>
            <consortium name="Ensembl"/>
        </authorList>
    </citation>
    <scope>IDENTIFICATION</scope>
</reference>
<sequence>MRASPRGACPCPLGIKTPLKHEPCASVPFSVVFQSSASQSFPGDSGITVPQPVWSHRVSCQSGTASELQADHRSATAWYLQPHFAHPSPPLLPSTQQAHLSPCTLTIAPFLLRLSASWRSGLTCPHVSGALLLP</sequence>
<accession>A0A2K6K8M0</accession>
<dbReference type="Ensembl" id="ENSRBIT00000031237.1">
    <property type="protein sequence ID" value="ENSRBIP00000007636.1"/>
    <property type="gene ID" value="ENSRBIG00000027739.1"/>
</dbReference>
<keyword evidence="2" id="KW-1185">Reference proteome</keyword>
<protein>
    <submittedName>
        <fullName evidence="1">Uncharacterized protein</fullName>
    </submittedName>
</protein>
<name>A0A2K6K8M0_RHIBE</name>
<proteinExistence type="predicted"/>
<reference evidence="1" key="3">
    <citation type="submission" date="2025-09" db="UniProtKB">
        <authorList>
            <consortium name="Ensembl"/>
        </authorList>
    </citation>
    <scope>IDENTIFICATION</scope>
</reference>
<dbReference type="Proteomes" id="UP000233180">
    <property type="component" value="Unassembled WGS sequence"/>
</dbReference>
<organism evidence="1 2">
    <name type="scientific">Rhinopithecus bieti</name>
    <name type="common">Black snub-nosed monkey</name>
    <name type="synonym">Pygathrix bieti</name>
    <dbReference type="NCBI Taxonomy" id="61621"/>
    <lineage>
        <taxon>Eukaryota</taxon>
        <taxon>Metazoa</taxon>
        <taxon>Chordata</taxon>
        <taxon>Craniata</taxon>
        <taxon>Vertebrata</taxon>
        <taxon>Euteleostomi</taxon>
        <taxon>Mammalia</taxon>
        <taxon>Eutheria</taxon>
        <taxon>Euarchontoglires</taxon>
        <taxon>Primates</taxon>
        <taxon>Haplorrhini</taxon>
        <taxon>Catarrhini</taxon>
        <taxon>Cercopithecidae</taxon>
        <taxon>Colobinae</taxon>
        <taxon>Rhinopithecus</taxon>
    </lineage>
</organism>
<dbReference type="AlphaFoldDB" id="A0A2K6K8M0"/>
<evidence type="ECO:0000313" key="1">
    <source>
        <dbReference type="Ensembl" id="ENSRBIP00000007636.1"/>
    </source>
</evidence>
<dbReference type="GeneTree" id="ENSGT00910000147569"/>
<evidence type="ECO:0000313" key="2">
    <source>
        <dbReference type="Proteomes" id="UP000233180"/>
    </source>
</evidence>